<dbReference type="EMBL" id="FNBE01000002">
    <property type="protein sequence ID" value="SDE76647.1"/>
    <property type="molecule type" value="Genomic_DNA"/>
</dbReference>
<dbReference type="PANTHER" id="PTHR39338:SF6">
    <property type="entry name" value="BLL5662 PROTEIN"/>
    <property type="match status" value="1"/>
</dbReference>
<protein>
    <recommendedName>
        <fullName evidence="2">VWFA domain-containing protein</fullName>
    </recommendedName>
</protein>
<evidence type="ECO:0000313" key="4">
    <source>
        <dbReference type="Proteomes" id="UP000198967"/>
    </source>
</evidence>
<accession>A0A1G7FL38</accession>
<name>A0A1G7FL38_PSEOR</name>
<dbReference type="OrthoDB" id="9790469at2"/>
<feature type="region of interest" description="Disordered" evidence="1">
    <location>
        <begin position="89"/>
        <end position="139"/>
    </location>
</feature>
<dbReference type="SUPFAM" id="SSF53300">
    <property type="entry name" value="vWA-like"/>
    <property type="match status" value="1"/>
</dbReference>
<evidence type="ECO:0000313" key="3">
    <source>
        <dbReference type="EMBL" id="SDE76647.1"/>
    </source>
</evidence>
<evidence type="ECO:0000256" key="1">
    <source>
        <dbReference type="SAM" id="MobiDB-lite"/>
    </source>
</evidence>
<dbReference type="RefSeq" id="WP_093076224.1">
    <property type="nucleotide sequence ID" value="NZ_FNBE01000002.1"/>
</dbReference>
<evidence type="ECO:0000259" key="2">
    <source>
        <dbReference type="SMART" id="SM00327"/>
    </source>
</evidence>
<organism evidence="3 4">
    <name type="scientific">Pseudonocardia oroxyli</name>
    <dbReference type="NCBI Taxonomy" id="366584"/>
    <lineage>
        <taxon>Bacteria</taxon>
        <taxon>Bacillati</taxon>
        <taxon>Actinomycetota</taxon>
        <taxon>Actinomycetes</taxon>
        <taxon>Pseudonocardiales</taxon>
        <taxon>Pseudonocardiaceae</taxon>
        <taxon>Pseudonocardia</taxon>
    </lineage>
</organism>
<dbReference type="PANTHER" id="PTHR39338">
    <property type="entry name" value="BLL5662 PROTEIN-RELATED"/>
    <property type="match status" value="1"/>
</dbReference>
<dbReference type="CDD" id="cd00198">
    <property type="entry name" value="vWFA"/>
    <property type="match status" value="1"/>
</dbReference>
<dbReference type="AlphaFoldDB" id="A0A1G7FL38"/>
<dbReference type="InterPro" id="IPR036465">
    <property type="entry name" value="vWFA_dom_sf"/>
</dbReference>
<dbReference type="Proteomes" id="UP000198967">
    <property type="component" value="Unassembled WGS sequence"/>
</dbReference>
<feature type="compositionally biased region" description="Pro residues" evidence="1">
    <location>
        <begin position="94"/>
        <end position="109"/>
    </location>
</feature>
<keyword evidence="4" id="KW-1185">Reference proteome</keyword>
<reference evidence="3 4" key="1">
    <citation type="submission" date="2016-10" db="EMBL/GenBank/DDBJ databases">
        <authorList>
            <person name="de Groot N.N."/>
        </authorList>
    </citation>
    <scope>NUCLEOTIDE SEQUENCE [LARGE SCALE GENOMIC DNA]</scope>
    <source>
        <strain evidence="3 4">CGMCC 4.3143</strain>
    </source>
</reference>
<feature type="domain" description="VWFA" evidence="2">
    <location>
        <begin position="214"/>
        <end position="380"/>
    </location>
</feature>
<feature type="region of interest" description="Disordered" evidence="1">
    <location>
        <begin position="163"/>
        <end position="191"/>
    </location>
</feature>
<proteinExistence type="predicted"/>
<sequence>MPSPLPPGLPPPAETLVRDPDPFPGLVGFTAALRAAGVPMTTDRVAAFTEALDALDVTDRMQTYWAGRLTLCSDPDDISRYDAAFAAWFDPRQGPSPPRPDAPAAPPPTLTSLLPTRDSREGDDEEEREQEILKATATGSEVLRTRDLGELSPLEREHLRRLLQLLRPDPPTRPSRRLASARHGRPDPGRTLRAALRNHGELGELRRRAPTRRPRKVVLLLDVSGSMEPYADALLRFAHVVVRRSPSSTEAFTLGTRLTRVTRELRQRDPERALQAAAEAIPDWSGGTRLGEVIGAFVDRWGRRGAARRAIVVIFSDGWERGETDLLGTQVGRLARLAHRVVWVNPHVGKEGYAPVQGGIVAVLPYLDELLAGHSLETLERLLDVVRAS</sequence>
<dbReference type="STRING" id="366584.SAMN05216377_10224"/>
<dbReference type="Pfam" id="PF05762">
    <property type="entry name" value="VWA_CoxE"/>
    <property type="match status" value="1"/>
</dbReference>
<gene>
    <name evidence="3" type="ORF">SAMN05216377_10224</name>
</gene>
<dbReference type="PIRSF" id="PIRSF010256">
    <property type="entry name" value="CoxE_vWa"/>
    <property type="match status" value="1"/>
</dbReference>
<dbReference type="SMART" id="SM00327">
    <property type="entry name" value="VWA"/>
    <property type="match status" value="1"/>
</dbReference>
<feature type="compositionally biased region" description="Basic residues" evidence="1">
    <location>
        <begin position="174"/>
        <end position="183"/>
    </location>
</feature>
<dbReference type="InterPro" id="IPR008912">
    <property type="entry name" value="Uncharacterised_CoxE"/>
</dbReference>
<dbReference type="InterPro" id="IPR002035">
    <property type="entry name" value="VWF_A"/>
</dbReference>
<dbReference type="Gene3D" id="3.40.50.410">
    <property type="entry name" value="von Willebrand factor, type A domain"/>
    <property type="match status" value="1"/>
</dbReference>
<dbReference type="InterPro" id="IPR011195">
    <property type="entry name" value="UCP010256"/>
</dbReference>